<accession>A0ACC2NBB9</accession>
<name>A0ACC2NBB9_9HYME</name>
<evidence type="ECO:0000313" key="2">
    <source>
        <dbReference type="Proteomes" id="UP001239111"/>
    </source>
</evidence>
<dbReference type="EMBL" id="CM056744">
    <property type="protein sequence ID" value="KAJ8668233.1"/>
    <property type="molecule type" value="Genomic_DNA"/>
</dbReference>
<comment type="caution">
    <text evidence="1">The sequence shown here is derived from an EMBL/GenBank/DDBJ whole genome shotgun (WGS) entry which is preliminary data.</text>
</comment>
<proteinExistence type="predicted"/>
<protein>
    <submittedName>
        <fullName evidence="1">Uncharacterized protein</fullName>
    </submittedName>
</protein>
<organism evidence="1 2">
    <name type="scientific">Eretmocerus hayati</name>
    <dbReference type="NCBI Taxonomy" id="131215"/>
    <lineage>
        <taxon>Eukaryota</taxon>
        <taxon>Metazoa</taxon>
        <taxon>Ecdysozoa</taxon>
        <taxon>Arthropoda</taxon>
        <taxon>Hexapoda</taxon>
        <taxon>Insecta</taxon>
        <taxon>Pterygota</taxon>
        <taxon>Neoptera</taxon>
        <taxon>Endopterygota</taxon>
        <taxon>Hymenoptera</taxon>
        <taxon>Apocrita</taxon>
        <taxon>Proctotrupomorpha</taxon>
        <taxon>Chalcidoidea</taxon>
        <taxon>Aphelinidae</taxon>
        <taxon>Aphelininae</taxon>
        <taxon>Eretmocerus</taxon>
    </lineage>
</organism>
<evidence type="ECO:0000313" key="1">
    <source>
        <dbReference type="EMBL" id="KAJ8668233.1"/>
    </source>
</evidence>
<dbReference type="Proteomes" id="UP001239111">
    <property type="component" value="Chromosome 4"/>
</dbReference>
<keyword evidence="2" id="KW-1185">Reference proteome</keyword>
<gene>
    <name evidence="1" type="ORF">QAD02_009896</name>
</gene>
<reference evidence="1" key="1">
    <citation type="submission" date="2023-04" db="EMBL/GenBank/DDBJ databases">
        <title>A chromosome-level genome assembly of the parasitoid wasp Eretmocerus hayati.</title>
        <authorList>
            <person name="Zhong Y."/>
            <person name="Liu S."/>
            <person name="Liu Y."/>
        </authorList>
    </citation>
    <scope>NUCLEOTIDE SEQUENCE</scope>
    <source>
        <strain evidence="1">ZJU_SS_LIU_2023</strain>
    </source>
</reference>
<sequence length="297" mass="33401">MGSIGSPGQVPAMNSRTSQAPALLELWSALGWFVSLVLIDQSQCAVLVSIFIIFRSVTRIVVIIMNVSNDRASPFSSNKLQETCSIKLQQSVTQAYVSGIDSDHGNSYRFNESRPEDEDDSSDNDSGAESSDYAQSDSELIPMSSTIRQPTHLPEVSSKRKRDPENWSRNKSKKAVVSGQAGTSQAEYPIPEIVMGSGCLPTCRSKCRSKISYDDRKRLNREMRGLSKRDDQWKYMRELMEFHELPNAVKKKTRVTYFLISNGKKIKVCQTMFVHSFDKYSTKLDCFIVVVIVLDGR</sequence>